<feature type="domain" description="RRM" evidence="3">
    <location>
        <begin position="350"/>
        <end position="421"/>
    </location>
</feature>
<dbReference type="InterPro" id="IPR052600">
    <property type="entry name" value="Nuc_rcpt_coact/corep"/>
</dbReference>
<dbReference type="InterPro" id="IPR035979">
    <property type="entry name" value="RBD_domain_sf"/>
</dbReference>
<dbReference type="PANTHER" id="PTHR23295:SF6">
    <property type="entry name" value="NEOSIN, ISOFORM A"/>
    <property type="match status" value="1"/>
</dbReference>
<reference evidence="4 5" key="1">
    <citation type="journal article" date="2016" name="Sci. Rep.">
        <title>Draft genome sequencing and secretome analysis of fungal phytopathogen Ascochyta rabiei provides insight into the necrotrophic effector repertoire.</title>
        <authorList>
            <person name="Verma S."/>
            <person name="Gazara R.K."/>
            <person name="Nizam S."/>
            <person name="Parween S."/>
            <person name="Chattopadhyay D."/>
            <person name="Verma P.K."/>
        </authorList>
    </citation>
    <scope>NUCLEOTIDE SEQUENCE [LARGE SCALE GENOMIC DNA]</scope>
    <source>
        <strain evidence="4 5">ArDII</strain>
    </source>
</reference>
<feature type="region of interest" description="Disordered" evidence="2">
    <location>
        <begin position="404"/>
        <end position="545"/>
    </location>
</feature>
<dbReference type="InterPro" id="IPR012677">
    <property type="entry name" value="Nucleotide-bd_a/b_plait_sf"/>
</dbReference>
<dbReference type="Proteomes" id="UP000076837">
    <property type="component" value="Unassembled WGS sequence"/>
</dbReference>
<dbReference type="PANTHER" id="PTHR23295">
    <property type="entry name" value="NUCLEAR RECEPTOR COACTIVATOR 5-RELATED"/>
    <property type="match status" value="1"/>
</dbReference>
<gene>
    <name evidence="4" type="ORF">ST47_g3852</name>
</gene>
<sequence length="848" mass="91828">MTYSPPQQAEHIRHQQLTPESPRPQQVPSPANIPILSLDKQMDPVFDESAYHTQNATPAPQYPSAASHTLNVPTNPAPHFADHSHASGFQSVDAQSAGSYAPTGAPSPAYSGAPGTQTQDTSSIQNYSVSHQAAASSTHDAQVGSSQDHSAYPFAHNNAYPAQPAPVQSAQGAHYQTEANAGGNVDVQALLDSLTSSANDVPSGHYASQMPLQSAQPQGSASASLPQPASNLPPRPPAQEKPATHPNYNPSDDIRSYHPGSQMPSNTQQRGNGQSQAPNSGGQQSSVTSRQGAQSPAAPGPGQRHGGRSETPDDEDVRWGPEVNRLYEAFLEQERKFVTEGQWDQFPMGSRLFIGNLPTEKVTKRDIYHRFYRHGKLAQISIKQAYGFVQFLDAESCRRALDTEQGQAVRGRKMHLEISKPQRNTKKAEPQANNGPRRRSRSPDYTRGGAGLGRDGRYGGPHSSQSPRDRDRRFRDRDDYRPMRSPSPRGPPRGMRSRDRSRDRYDGRYRSRSRTPPRRYRSPSPRRDPDDDLGLPRRPPHEVPDVQVLALNEGLPRDFIRYVEDTFRTQNLRINVLIMSPRLPEAAVVRRQIIEGVLAIVRLDTGSLAKGKVNVQVFDRRGGAGNVQFNEYADLDIVTAAMLINNAKQTAQAVQPVMPAYGYNPPVTQYAQPTPGSFPPAPAAQPNNISNIISSLDPSTLSQLLGAMSQQTGMTQNSQPTPGISADLARLLAQVSTPAQTPGFITPAQPQTPQLGQPQYSALAAMLGGQAQPTAQPAQTPTQQAGAAPDMKEIMAQLANANGATLLPFADLPGGLFLLLMIPKVSPAPDLEASLIKNDGTAHPCKIV</sequence>
<dbReference type="GO" id="GO:0003723">
    <property type="term" value="F:RNA binding"/>
    <property type="evidence" value="ECO:0007669"/>
    <property type="project" value="UniProtKB-UniRule"/>
</dbReference>
<dbReference type="PROSITE" id="PS50102">
    <property type="entry name" value="RRM"/>
    <property type="match status" value="1"/>
</dbReference>
<feature type="compositionally biased region" description="Low complexity" evidence="2">
    <location>
        <begin position="211"/>
        <end position="230"/>
    </location>
</feature>
<dbReference type="SMART" id="SM00360">
    <property type="entry name" value="RRM"/>
    <property type="match status" value="1"/>
</dbReference>
<proteinExistence type="predicted"/>
<dbReference type="Pfam" id="PF00076">
    <property type="entry name" value="RRM_1"/>
    <property type="match status" value="1"/>
</dbReference>
<feature type="region of interest" description="Disordered" evidence="2">
    <location>
        <begin position="200"/>
        <end position="320"/>
    </location>
</feature>
<dbReference type="SUPFAM" id="SSF54928">
    <property type="entry name" value="RNA-binding domain, RBD"/>
    <property type="match status" value="1"/>
</dbReference>
<feature type="compositionally biased region" description="Polar residues" evidence="2">
    <location>
        <begin position="262"/>
        <end position="294"/>
    </location>
</feature>
<feature type="compositionally biased region" description="Polar residues" evidence="2">
    <location>
        <begin position="87"/>
        <end position="98"/>
    </location>
</feature>
<dbReference type="EMBL" id="JYNV01000145">
    <property type="protein sequence ID" value="KZM25012.1"/>
    <property type="molecule type" value="Genomic_DNA"/>
</dbReference>
<evidence type="ECO:0000313" key="5">
    <source>
        <dbReference type="Proteomes" id="UP000076837"/>
    </source>
</evidence>
<feature type="compositionally biased region" description="Basic residues" evidence="2">
    <location>
        <begin position="510"/>
        <end position="521"/>
    </location>
</feature>
<evidence type="ECO:0000313" key="4">
    <source>
        <dbReference type="EMBL" id="KZM25012.1"/>
    </source>
</evidence>
<evidence type="ECO:0000256" key="2">
    <source>
        <dbReference type="SAM" id="MobiDB-lite"/>
    </source>
</evidence>
<name>A0A163GTV8_DIDRA</name>
<protein>
    <submittedName>
        <fullName evidence="4">Nucleic acid binding</fullName>
    </submittedName>
</protein>
<dbReference type="Gene3D" id="3.30.70.330">
    <property type="match status" value="1"/>
</dbReference>
<organism evidence="4 5">
    <name type="scientific">Didymella rabiei</name>
    <name type="common">Chickpea ascochyta blight fungus</name>
    <name type="synonym">Mycosphaerella rabiei</name>
    <dbReference type="NCBI Taxonomy" id="5454"/>
    <lineage>
        <taxon>Eukaryota</taxon>
        <taxon>Fungi</taxon>
        <taxon>Dikarya</taxon>
        <taxon>Ascomycota</taxon>
        <taxon>Pezizomycotina</taxon>
        <taxon>Dothideomycetes</taxon>
        <taxon>Pleosporomycetidae</taxon>
        <taxon>Pleosporales</taxon>
        <taxon>Pleosporineae</taxon>
        <taxon>Didymellaceae</taxon>
        <taxon>Ascochyta</taxon>
    </lineage>
</organism>
<comment type="caution">
    <text evidence="4">The sequence shown here is derived from an EMBL/GenBank/DDBJ whole genome shotgun (WGS) entry which is preliminary data.</text>
</comment>
<keyword evidence="1" id="KW-0694">RNA-binding</keyword>
<keyword evidence="5" id="KW-1185">Reference proteome</keyword>
<dbReference type="STRING" id="5454.A0A163GTV8"/>
<evidence type="ECO:0000256" key="1">
    <source>
        <dbReference type="PROSITE-ProRule" id="PRU00176"/>
    </source>
</evidence>
<accession>A0A163GTV8</accession>
<dbReference type="InterPro" id="IPR000504">
    <property type="entry name" value="RRM_dom"/>
</dbReference>
<feature type="compositionally biased region" description="Basic and acidic residues" evidence="2">
    <location>
        <begin position="467"/>
        <end position="482"/>
    </location>
</feature>
<feature type="region of interest" description="Disordered" evidence="2">
    <location>
        <begin position="1"/>
        <end position="174"/>
    </location>
</feature>
<evidence type="ECO:0000259" key="3">
    <source>
        <dbReference type="PROSITE" id="PS50102"/>
    </source>
</evidence>
<feature type="compositionally biased region" description="Basic and acidic residues" evidence="2">
    <location>
        <begin position="496"/>
        <end position="509"/>
    </location>
</feature>
<dbReference type="AlphaFoldDB" id="A0A163GTV8"/>
<feature type="compositionally biased region" description="Polar residues" evidence="2">
    <location>
        <begin position="114"/>
        <end position="149"/>
    </location>
</feature>
<feature type="compositionally biased region" description="Polar residues" evidence="2">
    <location>
        <begin position="51"/>
        <end position="74"/>
    </location>
</feature>